<organism evidence="4">
    <name type="scientific">Staphylococcus schleiferi</name>
    <dbReference type="NCBI Taxonomy" id="1295"/>
    <lineage>
        <taxon>Bacteria</taxon>
        <taxon>Bacillati</taxon>
        <taxon>Bacillota</taxon>
        <taxon>Bacilli</taxon>
        <taxon>Bacillales</taxon>
        <taxon>Staphylococcaceae</taxon>
        <taxon>Staphylococcus</taxon>
    </lineage>
</organism>
<dbReference type="Proteomes" id="UP000264146">
    <property type="component" value="Chromosome"/>
</dbReference>
<name>A0A7Z7VWH7_STASC</name>
<evidence type="ECO:0000313" key="3">
    <source>
        <dbReference type="EMBL" id="NHA34964.1"/>
    </source>
</evidence>
<evidence type="ECO:0000313" key="2">
    <source>
        <dbReference type="EMBL" id="CAD7358990.1"/>
    </source>
</evidence>
<keyword evidence="1" id="KW-1133">Transmembrane helix</keyword>
<sequence length="91" mass="10046">MVKVLQNYFITLTVLLMMLLLSVGFIAQFQNGFVLVLSMTVTLTVINFAIESWLLRAALPPAKVHLIQSLVFPLSIVIMGIISFIILPAVS</sequence>
<reference evidence="2 5" key="3">
    <citation type="submission" date="2020-11" db="EMBL/GenBank/DDBJ databases">
        <authorList>
            <consortium name="Pathogen Informatics"/>
        </authorList>
    </citation>
    <scope>NUCLEOTIDE SEQUENCE [LARGE SCALE GENOMIC DNA]</scope>
    <source>
        <strain evidence="2 5">NCTC12218</strain>
    </source>
</reference>
<accession>A0A7Z7VWH7</accession>
<gene>
    <name evidence="3" type="ORF">C1O36_10865</name>
    <name evidence="4" type="ORF">NCTC12218_00576</name>
</gene>
<dbReference type="EMBL" id="POVK01000045">
    <property type="protein sequence ID" value="NHA34964.1"/>
    <property type="molecule type" value="Genomic_DNA"/>
</dbReference>
<keyword evidence="1" id="KW-0472">Membrane</keyword>
<proteinExistence type="predicted"/>
<evidence type="ECO:0000256" key="1">
    <source>
        <dbReference type="SAM" id="Phobius"/>
    </source>
</evidence>
<protein>
    <submittedName>
        <fullName evidence="4">Uncharacterized protein</fullName>
    </submittedName>
</protein>
<dbReference type="EMBL" id="LR962863">
    <property type="protein sequence ID" value="CAD7358990.1"/>
    <property type="molecule type" value="Genomic_DNA"/>
</dbReference>
<dbReference type="EMBL" id="UHEF01000001">
    <property type="protein sequence ID" value="SUM87315.1"/>
    <property type="molecule type" value="Genomic_DNA"/>
</dbReference>
<evidence type="ECO:0000313" key="4">
    <source>
        <dbReference type="EMBL" id="SUM87315.1"/>
    </source>
</evidence>
<dbReference type="AlphaFoldDB" id="A0A7Z7VWH7"/>
<dbReference type="GeneID" id="93789307"/>
<feature type="transmembrane region" description="Helical" evidence="1">
    <location>
        <begin position="66"/>
        <end position="90"/>
    </location>
</feature>
<keyword evidence="6" id="KW-1185">Reference proteome</keyword>
<reference evidence="3 6" key="1">
    <citation type="submission" date="2018-01" db="EMBL/GenBank/DDBJ databases">
        <title>Complete genome sequence of Staphylococcus Scheliferi isolated from human.</title>
        <authorList>
            <person name="Abouelkhair M.A."/>
            <person name="Bemis D.A."/>
            <person name="Kania S.A."/>
        </authorList>
    </citation>
    <scope>NUCLEOTIDE SEQUENCE [LARGE SCALE GENOMIC DNA]</scope>
    <source>
        <strain evidence="3 6">ATCC 43808</strain>
    </source>
</reference>
<dbReference type="Proteomes" id="UP000572988">
    <property type="component" value="Unassembled WGS sequence"/>
</dbReference>
<keyword evidence="1" id="KW-0812">Transmembrane</keyword>
<feature type="transmembrane region" description="Helical" evidence="1">
    <location>
        <begin position="33"/>
        <end position="54"/>
    </location>
</feature>
<feature type="transmembrane region" description="Helical" evidence="1">
    <location>
        <begin position="7"/>
        <end position="27"/>
    </location>
</feature>
<reference evidence="4" key="2">
    <citation type="submission" date="2018-06" db="EMBL/GenBank/DDBJ databases">
        <authorList>
            <consortium name="Pathogen Informatics"/>
            <person name="Doyle S."/>
        </authorList>
    </citation>
    <scope>NUCLEOTIDE SEQUENCE [LARGE SCALE GENOMIC DNA]</scope>
    <source>
        <strain evidence="4">NCTC12218</strain>
    </source>
</reference>
<evidence type="ECO:0000313" key="6">
    <source>
        <dbReference type="Proteomes" id="UP000572988"/>
    </source>
</evidence>
<dbReference type="RefSeq" id="WP_016426276.1">
    <property type="nucleotide sequence ID" value="NZ_CABKRV010000002.1"/>
</dbReference>
<evidence type="ECO:0000313" key="5">
    <source>
        <dbReference type="Proteomes" id="UP000264146"/>
    </source>
</evidence>